<protein>
    <recommendedName>
        <fullName evidence="3">DUF7610 domain-containing protein</fullName>
    </recommendedName>
</protein>
<dbReference type="Proteomes" id="UP001367508">
    <property type="component" value="Unassembled WGS sequence"/>
</dbReference>
<keyword evidence="5" id="KW-1185">Reference proteome</keyword>
<sequence length="251" mass="28204">MKKMRKIYKTLQAKVEELESILDEALLVGPGTESHDSISNDIKQKIDFIENLISAEVASHTSMPHHLHHISERFASLKYQWETSRTFSFSYDDDNLGKDSISTCSCTESCLNEALDETELIVFEEQEKLFPDSFGEKALVEFRGEANGSVENHEEKEKIENGVDKLASSVCEDADFAGDKELVEFNGGDLVTKIEEEGKKNHDFQRESILGKKCCALAAGFVIGIIFMGFIMVNISDCFYYVQQVSFAIPT</sequence>
<accession>A0AAN9K6C3</accession>
<dbReference type="InterPro" id="IPR056029">
    <property type="entry name" value="DUF7610"/>
</dbReference>
<keyword evidence="2" id="KW-1133">Transmembrane helix</keyword>
<evidence type="ECO:0000313" key="5">
    <source>
        <dbReference type="Proteomes" id="UP001367508"/>
    </source>
</evidence>
<feature type="coiled-coil region" evidence="1">
    <location>
        <begin position="1"/>
        <end position="28"/>
    </location>
</feature>
<comment type="caution">
    <text evidence="4">The sequence shown here is derived from an EMBL/GenBank/DDBJ whole genome shotgun (WGS) entry which is preliminary data.</text>
</comment>
<evidence type="ECO:0000256" key="1">
    <source>
        <dbReference type="SAM" id="Coils"/>
    </source>
</evidence>
<evidence type="ECO:0000256" key="2">
    <source>
        <dbReference type="SAM" id="Phobius"/>
    </source>
</evidence>
<proteinExistence type="predicted"/>
<keyword evidence="2" id="KW-0472">Membrane</keyword>
<feature type="domain" description="DUF7610" evidence="3">
    <location>
        <begin position="11"/>
        <end position="83"/>
    </location>
</feature>
<feature type="transmembrane region" description="Helical" evidence="2">
    <location>
        <begin position="214"/>
        <end position="233"/>
    </location>
</feature>
<keyword evidence="2" id="KW-0812">Transmembrane</keyword>
<evidence type="ECO:0000259" key="3">
    <source>
        <dbReference type="Pfam" id="PF24583"/>
    </source>
</evidence>
<gene>
    <name evidence="4" type="ORF">VNO77_35656</name>
</gene>
<organism evidence="4 5">
    <name type="scientific">Canavalia gladiata</name>
    <name type="common">Sword bean</name>
    <name type="synonym">Dolichos gladiatus</name>
    <dbReference type="NCBI Taxonomy" id="3824"/>
    <lineage>
        <taxon>Eukaryota</taxon>
        <taxon>Viridiplantae</taxon>
        <taxon>Streptophyta</taxon>
        <taxon>Embryophyta</taxon>
        <taxon>Tracheophyta</taxon>
        <taxon>Spermatophyta</taxon>
        <taxon>Magnoliopsida</taxon>
        <taxon>eudicotyledons</taxon>
        <taxon>Gunneridae</taxon>
        <taxon>Pentapetalae</taxon>
        <taxon>rosids</taxon>
        <taxon>fabids</taxon>
        <taxon>Fabales</taxon>
        <taxon>Fabaceae</taxon>
        <taxon>Papilionoideae</taxon>
        <taxon>50 kb inversion clade</taxon>
        <taxon>NPAAA clade</taxon>
        <taxon>indigoferoid/millettioid clade</taxon>
        <taxon>Phaseoleae</taxon>
        <taxon>Canavalia</taxon>
    </lineage>
</organism>
<dbReference type="Pfam" id="PF24583">
    <property type="entry name" value="DUF7610"/>
    <property type="match status" value="1"/>
</dbReference>
<dbReference type="AlphaFoldDB" id="A0AAN9K6C3"/>
<evidence type="ECO:0000313" key="4">
    <source>
        <dbReference type="EMBL" id="KAK7312085.1"/>
    </source>
</evidence>
<reference evidence="4 5" key="1">
    <citation type="submission" date="2024-01" db="EMBL/GenBank/DDBJ databases">
        <title>The genomes of 5 underutilized Papilionoideae crops provide insights into root nodulation and disease resistanc.</title>
        <authorList>
            <person name="Jiang F."/>
        </authorList>
    </citation>
    <scope>NUCLEOTIDE SEQUENCE [LARGE SCALE GENOMIC DNA]</scope>
    <source>
        <strain evidence="4">LVBAO_FW01</strain>
        <tissue evidence="4">Leaves</tissue>
    </source>
</reference>
<name>A0AAN9K6C3_CANGL</name>
<dbReference type="EMBL" id="JAYMYQ010000009">
    <property type="protein sequence ID" value="KAK7312085.1"/>
    <property type="molecule type" value="Genomic_DNA"/>
</dbReference>
<keyword evidence="1" id="KW-0175">Coiled coil</keyword>